<dbReference type="HOGENOM" id="CLU_1853378_0_0_10"/>
<dbReference type="EMBL" id="AAOG01000002">
    <property type="protein sequence ID" value="EAR12561.1"/>
    <property type="molecule type" value="Genomic_DNA"/>
</dbReference>
<keyword evidence="3" id="KW-1185">Reference proteome</keyword>
<feature type="transmembrane region" description="Helical" evidence="1">
    <location>
        <begin position="108"/>
        <end position="128"/>
    </location>
</feature>
<dbReference type="OrthoDB" id="1443994at2"/>
<feature type="transmembrane region" description="Helical" evidence="1">
    <location>
        <begin position="85"/>
        <end position="102"/>
    </location>
</feature>
<dbReference type="STRING" id="313594.PI23P_08045"/>
<keyword evidence="1" id="KW-1133">Transmembrane helix</keyword>
<name>A4BZG8_9FLAO</name>
<dbReference type="Proteomes" id="UP000003053">
    <property type="component" value="Unassembled WGS sequence"/>
</dbReference>
<proteinExistence type="predicted"/>
<evidence type="ECO:0000313" key="3">
    <source>
        <dbReference type="Proteomes" id="UP000003053"/>
    </source>
</evidence>
<organism evidence="2 3">
    <name type="scientific">Polaribacter irgensii 23-P</name>
    <dbReference type="NCBI Taxonomy" id="313594"/>
    <lineage>
        <taxon>Bacteria</taxon>
        <taxon>Pseudomonadati</taxon>
        <taxon>Bacteroidota</taxon>
        <taxon>Flavobacteriia</taxon>
        <taxon>Flavobacteriales</taxon>
        <taxon>Flavobacteriaceae</taxon>
    </lineage>
</organism>
<sequence length="138" mass="15972">MKKITISRPKESFNKNCSYEIFLGKKYLTALKNGEKKTIEIPNNLKNESLKAKIQWCGSKKMELRNTDDHEKITVNGNKFMNKKMPLFGAMFPLIGLMFFNLKMVPKNIGIGIFIIFLIGIVGTITIWRNKWLNIKTE</sequence>
<reference evidence="2 3" key="1">
    <citation type="submission" date="2006-02" db="EMBL/GenBank/DDBJ databases">
        <authorList>
            <person name="Murray A."/>
            <person name="Staley J."/>
            <person name="Ferriera S."/>
            <person name="Johnson J."/>
            <person name="Kravitz S."/>
            <person name="Halpern A."/>
            <person name="Remington K."/>
            <person name="Beeson K."/>
            <person name="Tran B."/>
            <person name="Rogers Y.-H."/>
            <person name="Friedman R."/>
            <person name="Venter J.C."/>
        </authorList>
    </citation>
    <scope>NUCLEOTIDE SEQUENCE [LARGE SCALE GENOMIC DNA]</scope>
    <source>
        <strain evidence="2 3">23-P</strain>
    </source>
</reference>
<accession>A4BZG8</accession>
<dbReference type="AlphaFoldDB" id="A4BZG8"/>
<keyword evidence="1" id="KW-0472">Membrane</keyword>
<evidence type="ECO:0000256" key="1">
    <source>
        <dbReference type="SAM" id="Phobius"/>
    </source>
</evidence>
<keyword evidence="1" id="KW-0812">Transmembrane</keyword>
<gene>
    <name evidence="2" type="ORF">PI23P_08045</name>
</gene>
<comment type="caution">
    <text evidence="2">The sequence shown here is derived from an EMBL/GenBank/DDBJ whole genome shotgun (WGS) entry which is preliminary data.</text>
</comment>
<evidence type="ECO:0000313" key="2">
    <source>
        <dbReference type="EMBL" id="EAR12561.1"/>
    </source>
</evidence>
<dbReference type="eggNOG" id="ENOG502ZXUH">
    <property type="taxonomic scope" value="Bacteria"/>
</dbReference>
<dbReference type="RefSeq" id="WP_004570229.1">
    <property type="nucleotide sequence ID" value="NZ_CH724148.1"/>
</dbReference>
<protein>
    <submittedName>
        <fullName evidence="2">Uncharacterized protein</fullName>
    </submittedName>
</protein>